<dbReference type="GeneID" id="100374830"/>
<feature type="transmembrane region" description="Helical" evidence="9">
    <location>
        <begin position="310"/>
        <end position="336"/>
    </location>
</feature>
<evidence type="ECO:0000259" key="10">
    <source>
        <dbReference type="PROSITE" id="PS50262"/>
    </source>
</evidence>
<keyword evidence="6 8" id="KW-0675">Receptor</keyword>
<feature type="domain" description="G-protein coupled receptors family 1 profile" evidence="10">
    <location>
        <begin position="58"/>
        <end position="370"/>
    </location>
</feature>
<feature type="transmembrane region" description="Helical" evidence="9">
    <location>
        <begin position="160"/>
        <end position="180"/>
    </location>
</feature>
<evidence type="ECO:0000256" key="9">
    <source>
        <dbReference type="SAM" id="Phobius"/>
    </source>
</evidence>
<dbReference type="Proteomes" id="UP000694865">
    <property type="component" value="Unplaced"/>
</dbReference>
<keyword evidence="4 8" id="KW-0297">G-protein coupled receptor</keyword>
<evidence type="ECO:0000256" key="3">
    <source>
        <dbReference type="ARBA" id="ARBA00022989"/>
    </source>
</evidence>
<evidence type="ECO:0000256" key="5">
    <source>
        <dbReference type="ARBA" id="ARBA00023136"/>
    </source>
</evidence>
<dbReference type="Gene3D" id="1.20.1070.10">
    <property type="entry name" value="Rhodopsin 7-helix transmembrane proteins"/>
    <property type="match status" value="1"/>
</dbReference>
<protein>
    <submittedName>
        <fullName evidence="12">Thyrotropin-releasing hormone receptor-like</fullName>
    </submittedName>
</protein>
<comment type="subcellular location">
    <subcellularLocation>
        <location evidence="1">Membrane</location>
        <topology evidence="1">Multi-pass membrane protein</topology>
    </subcellularLocation>
</comment>
<comment type="similarity">
    <text evidence="8">Belongs to the G-protein coupled receptor 1 family.</text>
</comment>
<dbReference type="PANTHER" id="PTHR24243:SF233">
    <property type="entry name" value="THYROTROPIN-RELEASING HORMONE RECEPTOR"/>
    <property type="match status" value="1"/>
</dbReference>
<evidence type="ECO:0000256" key="6">
    <source>
        <dbReference type="ARBA" id="ARBA00023170"/>
    </source>
</evidence>
<keyword evidence="5 9" id="KW-0472">Membrane</keyword>
<feature type="transmembrane region" description="Helical" evidence="9">
    <location>
        <begin position="200"/>
        <end position="229"/>
    </location>
</feature>
<proteinExistence type="inferred from homology"/>
<evidence type="ECO:0000313" key="12">
    <source>
        <dbReference type="RefSeq" id="XP_002735539.1"/>
    </source>
</evidence>
<sequence>METGVLPDILNLTWQENQTIDGNVSYHTGFAPVIRLPLTSLVITTVSFVIIFIFGIAGNGLVCIVVWKNTDMRASTNFFLVNLSIADLMVIVICMPVALLETYVYRPWFLGETMCKLVPFLEHSTEHASVLTLVAIAMERYVAICHPLKAQYTCTSERTLKICVCIWMVSTAASIPFLLLAKYEPYLESDGSTEYSCGTYITGIVSQVYILVLTGIFFFIPMVFMGCLYGKIATRLRYNPPPLHQVTDRTVYANGKCTSRRIRFEKNEDAMRTLKLMAIIRRSSTGEQRSVSDDDGMRDSSNVRARKRAVYMLSAVVTLFFVCLLPQRVVSLWLIFWNNQMSLGITGLLSLITLCRVMFYLNSAINPVIYNIMSSKFKMAFLSALGFKRRPLQKIRRGPTFTSISRVTGLSGSLKHTSHATKC</sequence>
<dbReference type="RefSeq" id="XP_002735539.1">
    <property type="nucleotide sequence ID" value="XM_002735493.1"/>
</dbReference>
<keyword evidence="3 9" id="KW-1133">Transmembrane helix</keyword>
<feature type="transmembrane region" description="Helical" evidence="9">
    <location>
        <begin position="79"/>
        <end position="100"/>
    </location>
</feature>
<dbReference type="Pfam" id="PF00001">
    <property type="entry name" value="7tm_1"/>
    <property type="match status" value="1"/>
</dbReference>
<accession>A0ABM0GR81</accession>
<name>A0ABM0GR81_SACKO</name>
<evidence type="ECO:0000313" key="11">
    <source>
        <dbReference type="Proteomes" id="UP000694865"/>
    </source>
</evidence>
<evidence type="ECO:0000256" key="2">
    <source>
        <dbReference type="ARBA" id="ARBA00022692"/>
    </source>
</evidence>
<evidence type="ECO:0000256" key="7">
    <source>
        <dbReference type="ARBA" id="ARBA00023224"/>
    </source>
</evidence>
<dbReference type="PROSITE" id="PS00237">
    <property type="entry name" value="G_PROTEIN_RECEP_F1_1"/>
    <property type="match status" value="1"/>
</dbReference>
<feature type="transmembrane region" description="Helical" evidence="9">
    <location>
        <begin position="41"/>
        <end position="67"/>
    </location>
</feature>
<evidence type="ECO:0000256" key="1">
    <source>
        <dbReference type="ARBA" id="ARBA00004141"/>
    </source>
</evidence>
<evidence type="ECO:0000256" key="8">
    <source>
        <dbReference type="RuleBase" id="RU000688"/>
    </source>
</evidence>
<feature type="transmembrane region" description="Helical" evidence="9">
    <location>
        <begin position="348"/>
        <end position="369"/>
    </location>
</feature>
<reference evidence="12" key="1">
    <citation type="submission" date="2025-08" db="UniProtKB">
        <authorList>
            <consortium name="RefSeq"/>
        </authorList>
    </citation>
    <scope>IDENTIFICATION</scope>
    <source>
        <tissue evidence="12">Testes</tissue>
    </source>
</reference>
<organism evidence="11 12">
    <name type="scientific">Saccoglossus kowalevskii</name>
    <name type="common">Acorn worm</name>
    <dbReference type="NCBI Taxonomy" id="10224"/>
    <lineage>
        <taxon>Eukaryota</taxon>
        <taxon>Metazoa</taxon>
        <taxon>Hemichordata</taxon>
        <taxon>Enteropneusta</taxon>
        <taxon>Harrimaniidae</taxon>
        <taxon>Saccoglossus</taxon>
    </lineage>
</organism>
<keyword evidence="11" id="KW-1185">Reference proteome</keyword>
<dbReference type="PANTHER" id="PTHR24243">
    <property type="entry name" value="G-PROTEIN COUPLED RECEPTOR"/>
    <property type="match status" value="1"/>
</dbReference>
<dbReference type="PROSITE" id="PS50262">
    <property type="entry name" value="G_PROTEIN_RECEP_F1_2"/>
    <property type="match status" value="1"/>
</dbReference>
<dbReference type="InterPro" id="IPR017452">
    <property type="entry name" value="GPCR_Rhodpsn_7TM"/>
</dbReference>
<gene>
    <name evidence="12" type="primary">LOC100374830</name>
</gene>
<dbReference type="InterPro" id="IPR000276">
    <property type="entry name" value="GPCR_Rhodpsn"/>
</dbReference>
<feature type="transmembrane region" description="Helical" evidence="9">
    <location>
        <begin position="128"/>
        <end position="148"/>
    </location>
</feature>
<dbReference type="PRINTS" id="PR00237">
    <property type="entry name" value="GPCRRHODOPSN"/>
</dbReference>
<evidence type="ECO:0000256" key="4">
    <source>
        <dbReference type="ARBA" id="ARBA00023040"/>
    </source>
</evidence>
<keyword evidence="2 8" id="KW-0812">Transmembrane</keyword>
<dbReference type="SUPFAM" id="SSF81321">
    <property type="entry name" value="Family A G protein-coupled receptor-like"/>
    <property type="match status" value="1"/>
</dbReference>
<keyword evidence="7 8" id="KW-0807">Transducer</keyword>